<feature type="non-terminal residue" evidence="3">
    <location>
        <position position="135"/>
    </location>
</feature>
<feature type="signal peptide" evidence="2">
    <location>
        <begin position="1"/>
        <end position="20"/>
    </location>
</feature>
<sequence length="135" mass="15480">MKCIPAYLFVFFLFAETCMCLVCRRVQPPRMQLQCMADCCRGRYDRPRCMPSPACKEWHRKTGIRGRPAPLPGPAVIEAPPENDNDNNLEANQQVHFYVVDTDDGIEVKTKDPNSHNFEFEDNEEDFTLIGIIAI</sequence>
<evidence type="ECO:0000313" key="3">
    <source>
        <dbReference type="EMBL" id="CAL4106148.1"/>
    </source>
</evidence>
<protein>
    <submittedName>
        <fullName evidence="3">Uncharacterized protein</fullName>
    </submittedName>
</protein>
<feature type="region of interest" description="Disordered" evidence="1">
    <location>
        <begin position="66"/>
        <end position="88"/>
    </location>
</feature>
<gene>
    <name evidence="3" type="ORF">MNOR_LOCUS18267</name>
</gene>
<dbReference type="Proteomes" id="UP001497623">
    <property type="component" value="Unassembled WGS sequence"/>
</dbReference>
<evidence type="ECO:0000313" key="4">
    <source>
        <dbReference type="Proteomes" id="UP001497623"/>
    </source>
</evidence>
<reference evidence="3 4" key="1">
    <citation type="submission" date="2024-05" db="EMBL/GenBank/DDBJ databases">
        <authorList>
            <person name="Wallberg A."/>
        </authorList>
    </citation>
    <scope>NUCLEOTIDE SEQUENCE [LARGE SCALE GENOMIC DNA]</scope>
</reference>
<feature type="chain" id="PRO_5043909654" evidence="2">
    <location>
        <begin position="21"/>
        <end position="135"/>
    </location>
</feature>
<organism evidence="3 4">
    <name type="scientific">Meganyctiphanes norvegica</name>
    <name type="common">Northern krill</name>
    <name type="synonym">Thysanopoda norvegica</name>
    <dbReference type="NCBI Taxonomy" id="48144"/>
    <lineage>
        <taxon>Eukaryota</taxon>
        <taxon>Metazoa</taxon>
        <taxon>Ecdysozoa</taxon>
        <taxon>Arthropoda</taxon>
        <taxon>Crustacea</taxon>
        <taxon>Multicrustacea</taxon>
        <taxon>Malacostraca</taxon>
        <taxon>Eumalacostraca</taxon>
        <taxon>Eucarida</taxon>
        <taxon>Euphausiacea</taxon>
        <taxon>Euphausiidae</taxon>
        <taxon>Meganyctiphanes</taxon>
    </lineage>
</organism>
<dbReference type="AlphaFoldDB" id="A0AAV2QY81"/>
<dbReference type="EMBL" id="CAXKWB010012973">
    <property type="protein sequence ID" value="CAL4106148.1"/>
    <property type="molecule type" value="Genomic_DNA"/>
</dbReference>
<comment type="caution">
    <text evidence="3">The sequence shown here is derived from an EMBL/GenBank/DDBJ whole genome shotgun (WGS) entry which is preliminary data.</text>
</comment>
<name>A0AAV2QY81_MEGNR</name>
<evidence type="ECO:0000256" key="2">
    <source>
        <dbReference type="SAM" id="SignalP"/>
    </source>
</evidence>
<evidence type="ECO:0000256" key="1">
    <source>
        <dbReference type="SAM" id="MobiDB-lite"/>
    </source>
</evidence>
<proteinExistence type="predicted"/>
<keyword evidence="4" id="KW-1185">Reference proteome</keyword>
<accession>A0AAV2QY81</accession>
<keyword evidence="2" id="KW-0732">Signal</keyword>